<dbReference type="InterPro" id="IPR006073">
    <property type="entry name" value="GTP-bd"/>
</dbReference>
<keyword evidence="4" id="KW-0378">Hydrolase</keyword>
<evidence type="ECO:0000259" key="3">
    <source>
        <dbReference type="Pfam" id="PF01926"/>
    </source>
</evidence>
<keyword evidence="5" id="KW-1185">Reference proteome</keyword>
<feature type="coiled-coil region" evidence="1">
    <location>
        <begin position="275"/>
        <end position="302"/>
    </location>
</feature>
<dbReference type="InterPro" id="IPR027417">
    <property type="entry name" value="P-loop_NTPase"/>
</dbReference>
<reference evidence="4" key="1">
    <citation type="journal article" date="2021" name="Nat. Commun.">
        <title>Genetic determinants of endophytism in the Arabidopsis root mycobiome.</title>
        <authorList>
            <person name="Mesny F."/>
            <person name="Miyauchi S."/>
            <person name="Thiergart T."/>
            <person name="Pickel B."/>
            <person name="Atanasova L."/>
            <person name="Karlsson M."/>
            <person name="Huettel B."/>
            <person name="Barry K.W."/>
            <person name="Haridas S."/>
            <person name="Chen C."/>
            <person name="Bauer D."/>
            <person name="Andreopoulos W."/>
            <person name="Pangilinan J."/>
            <person name="LaButti K."/>
            <person name="Riley R."/>
            <person name="Lipzen A."/>
            <person name="Clum A."/>
            <person name="Drula E."/>
            <person name="Henrissat B."/>
            <person name="Kohler A."/>
            <person name="Grigoriev I.V."/>
            <person name="Martin F.M."/>
            <person name="Hacquard S."/>
        </authorList>
    </citation>
    <scope>NUCLEOTIDE SEQUENCE</scope>
    <source>
        <strain evidence="4">MPI-CAGE-CH-0243</strain>
    </source>
</reference>
<feature type="compositionally biased region" description="Basic and acidic residues" evidence="2">
    <location>
        <begin position="476"/>
        <end position="486"/>
    </location>
</feature>
<sequence>MDKFLGRFKSNRATKKKVKSGSNKDMDPESLSEDSADELELTSPHPPSLKEPFRNELAILLMGVTGSGKSTFISRLTGQNVEIGHSLGSCTTDVQGYDLSRYQQQKVYLIDTPGFDDTQISDADILCKIASALSIYRDDNIRFAGLIYMHRITDQRVAGSSLRSLRIFEHICGEDNFSSVTLVTSMWDVLETEGDREMGETREEELKSTDRFFGKMVSKGARVMRYEGNLASSQAIINQVTRQKTPIITALQREMAETGMQLGETTVGNYLREGIVQAQKRYIAERAELDEAFEEANRERDEDLKSTISEQRRDFDRRLESMTQDVERLSVTQDQLVHIFKESCTKSIKMHKKTKREAKESREEVAQLKDIIKMKEGELEKVRQSVKQGRKDYQKKLAEGEAERKRLRDKLEKQEAVSDKKVQEMKKQRLTASFLESAFIAVNLLNPPKPISRANTQEGRLETYPVPSKGKRSKSKRDERQPEPRQETGNTAGFVEYSHQGANLITITPDNISMLPSHFETYPPQAYPIAGSMLPIQSETYPPQAHPVAGIANPQGNYYSHIVEGRAVNYSTAPLGPNRVIQSNKPLRRHTGSS</sequence>
<dbReference type="CDD" id="cd00882">
    <property type="entry name" value="Ras_like_GTPase"/>
    <property type="match status" value="1"/>
</dbReference>
<feature type="compositionally biased region" description="Basic residues" evidence="2">
    <location>
        <begin position="9"/>
        <end position="19"/>
    </location>
</feature>
<dbReference type="GO" id="GO:0016787">
    <property type="term" value="F:hydrolase activity"/>
    <property type="evidence" value="ECO:0007669"/>
    <property type="project" value="UniProtKB-KW"/>
</dbReference>
<dbReference type="Pfam" id="PF01926">
    <property type="entry name" value="MMR_HSR1"/>
    <property type="match status" value="1"/>
</dbReference>
<dbReference type="OrthoDB" id="8954335at2759"/>
<dbReference type="SUPFAM" id="SSF52540">
    <property type="entry name" value="P-loop containing nucleoside triphosphate hydrolases"/>
    <property type="match status" value="1"/>
</dbReference>
<accession>A0A9P9IIN0</accession>
<dbReference type="Gene3D" id="3.40.50.300">
    <property type="entry name" value="P-loop containing nucleotide triphosphate hydrolases"/>
    <property type="match status" value="1"/>
</dbReference>
<evidence type="ECO:0000256" key="1">
    <source>
        <dbReference type="SAM" id="Coils"/>
    </source>
</evidence>
<keyword evidence="1" id="KW-0175">Coiled coil</keyword>
<dbReference type="AlphaFoldDB" id="A0A9P9IIN0"/>
<feature type="region of interest" description="Disordered" evidence="2">
    <location>
        <begin position="1"/>
        <end position="50"/>
    </location>
</feature>
<dbReference type="EMBL" id="JAGMWT010000008">
    <property type="protein sequence ID" value="KAH7123528.1"/>
    <property type="molecule type" value="Genomic_DNA"/>
</dbReference>
<dbReference type="GO" id="GO:0005525">
    <property type="term" value="F:GTP binding"/>
    <property type="evidence" value="ECO:0007669"/>
    <property type="project" value="InterPro"/>
</dbReference>
<name>A0A9P9IIN0_9PLEO</name>
<evidence type="ECO:0000313" key="4">
    <source>
        <dbReference type="EMBL" id="KAH7123528.1"/>
    </source>
</evidence>
<feature type="domain" description="G" evidence="3">
    <location>
        <begin position="59"/>
        <end position="116"/>
    </location>
</feature>
<gene>
    <name evidence="4" type="ORF">B0J11DRAFT_529226</name>
</gene>
<feature type="compositionally biased region" description="Acidic residues" evidence="2">
    <location>
        <begin position="28"/>
        <end position="40"/>
    </location>
</feature>
<proteinExistence type="predicted"/>
<dbReference type="Proteomes" id="UP000700596">
    <property type="component" value="Unassembled WGS sequence"/>
</dbReference>
<feature type="region of interest" description="Disordered" evidence="2">
    <location>
        <begin position="386"/>
        <end position="421"/>
    </location>
</feature>
<feature type="region of interest" description="Disordered" evidence="2">
    <location>
        <begin position="447"/>
        <end position="494"/>
    </location>
</feature>
<comment type="caution">
    <text evidence="4">The sequence shown here is derived from an EMBL/GenBank/DDBJ whole genome shotgun (WGS) entry which is preliminary data.</text>
</comment>
<organism evidence="4 5">
    <name type="scientific">Dendryphion nanum</name>
    <dbReference type="NCBI Taxonomy" id="256645"/>
    <lineage>
        <taxon>Eukaryota</taxon>
        <taxon>Fungi</taxon>
        <taxon>Dikarya</taxon>
        <taxon>Ascomycota</taxon>
        <taxon>Pezizomycotina</taxon>
        <taxon>Dothideomycetes</taxon>
        <taxon>Pleosporomycetidae</taxon>
        <taxon>Pleosporales</taxon>
        <taxon>Torulaceae</taxon>
        <taxon>Dendryphion</taxon>
    </lineage>
</organism>
<evidence type="ECO:0000313" key="5">
    <source>
        <dbReference type="Proteomes" id="UP000700596"/>
    </source>
</evidence>
<protein>
    <submittedName>
        <fullName evidence="4">P-loop containing nucleoside triphosphate hydrolase protein</fullName>
    </submittedName>
</protein>
<evidence type="ECO:0000256" key="2">
    <source>
        <dbReference type="SAM" id="MobiDB-lite"/>
    </source>
</evidence>